<dbReference type="EMBL" id="OU466863">
    <property type="protein sequence ID" value="CAH2079665.1"/>
    <property type="molecule type" value="Genomic_DNA"/>
</dbReference>
<accession>A0AAU9TCA8</accession>
<keyword evidence="2" id="KW-1185">Reference proteome</keyword>
<reference evidence="1 2" key="1">
    <citation type="submission" date="2022-03" db="EMBL/GenBank/DDBJ databases">
        <authorList>
            <person name="Nunn A."/>
            <person name="Chopra R."/>
            <person name="Nunn A."/>
            <person name="Contreras Garrido A."/>
        </authorList>
    </citation>
    <scope>NUCLEOTIDE SEQUENCE [LARGE SCALE GENOMIC DNA]</scope>
</reference>
<proteinExistence type="predicted"/>
<evidence type="ECO:0000313" key="1">
    <source>
        <dbReference type="EMBL" id="CAH2079665.1"/>
    </source>
</evidence>
<name>A0AAU9TCA8_THLAR</name>
<dbReference type="AlphaFoldDB" id="A0AAU9TCA8"/>
<organism evidence="1 2">
    <name type="scientific">Thlaspi arvense</name>
    <name type="common">Field penny-cress</name>
    <dbReference type="NCBI Taxonomy" id="13288"/>
    <lineage>
        <taxon>Eukaryota</taxon>
        <taxon>Viridiplantae</taxon>
        <taxon>Streptophyta</taxon>
        <taxon>Embryophyta</taxon>
        <taxon>Tracheophyta</taxon>
        <taxon>Spermatophyta</taxon>
        <taxon>Magnoliopsida</taxon>
        <taxon>eudicotyledons</taxon>
        <taxon>Gunneridae</taxon>
        <taxon>Pentapetalae</taxon>
        <taxon>rosids</taxon>
        <taxon>malvids</taxon>
        <taxon>Brassicales</taxon>
        <taxon>Brassicaceae</taxon>
        <taxon>Thlaspideae</taxon>
        <taxon>Thlaspi</taxon>
    </lineage>
</organism>
<dbReference type="Proteomes" id="UP000836841">
    <property type="component" value="Chromosome 7"/>
</dbReference>
<gene>
    <name evidence="1" type="ORF">TAV2_LOCUS24676</name>
</gene>
<evidence type="ECO:0000313" key="2">
    <source>
        <dbReference type="Proteomes" id="UP000836841"/>
    </source>
</evidence>
<sequence>MVAKKKEIEIGKGNCLLGRRIRTIDDSHWVGIVLDLTAWSLYVMDCSIACVSNTKLVPNAHFPLKRMDLDSGVTAIALLEMHATSQPSDCSKIMETTLRIAAANYAMEVFTCFNPSLLSN</sequence>
<protein>
    <submittedName>
        <fullName evidence="1">Uncharacterized protein</fullName>
    </submittedName>
</protein>